<keyword evidence="3" id="KW-0238">DNA-binding</keyword>
<evidence type="ECO:0000256" key="1">
    <source>
        <dbReference type="ARBA" id="ARBA00022553"/>
    </source>
</evidence>
<dbReference type="Pfam" id="PF00072">
    <property type="entry name" value="Response_reg"/>
    <property type="match status" value="1"/>
</dbReference>
<evidence type="ECO:0000256" key="3">
    <source>
        <dbReference type="ARBA" id="ARBA00023125"/>
    </source>
</evidence>
<accession>A0ABP6NYN9</accession>
<feature type="domain" description="Response regulatory" evidence="7">
    <location>
        <begin position="5"/>
        <end position="121"/>
    </location>
</feature>
<dbReference type="PANTHER" id="PTHR43214:SF24">
    <property type="entry name" value="TRANSCRIPTIONAL REGULATORY PROTEIN NARL-RELATED"/>
    <property type="match status" value="1"/>
</dbReference>
<dbReference type="SUPFAM" id="SSF46894">
    <property type="entry name" value="C-terminal effector domain of the bipartite response regulators"/>
    <property type="match status" value="1"/>
</dbReference>
<dbReference type="PROSITE" id="PS50110">
    <property type="entry name" value="RESPONSE_REGULATORY"/>
    <property type="match status" value="1"/>
</dbReference>
<dbReference type="InterPro" id="IPR016032">
    <property type="entry name" value="Sig_transdc_resp-reg_C-effctor"/>
</dbReference>
<dbReference type="Pfam" id="PF00196">
    <property type="entry name" value="GerE"/>
    <property type="match status" value="1"/>
</dbReference>
<evidence type="ECO:0000256" key="4">
    <source>
        <dbReference type="ARBA" id="ARBA00023163"/>
    </source>
</evidence>
<dbReference type="SMART" id="SM00421">
    <property type="entry name" value="HTH_LUXR"/>
    <property type="match status" value="1"/>
</dbReference>
<dbReference type="InterPro" id="IPR058245">
    <property type="entry name" value="NreC/VraR/RcsB-like_REC"/>
</dbReference>
<evidence type="ECO:0000259" key="6">
    <source>
        <dbReference type="PROSITE" id="PS50043"/>
    </source>
</evidence>
<dbReference type="Proteomes" id="UP001499924">
    <property type="component" value="Unassembled WGS sequence"/>
</dbReference>
<dbReference type="InterPro" id="IPR011006">
    <property type="entry name" value="CheY-like_superfamily"/>
</dbReference>
<evidence type="ECO:0000256" key="2">
    <source>
        <dbReference type="ARBA" id="ARBA00023015"/>
    </source>
</evidence>
<dbReference type="PROSITE" id="PS00622">
    <property type="entry name" value="HTH_LUXR_1"/>
    <property type="match status" value="1"/>
</dbReference>
<keyword evidence="2" id="KW-0805">Transcription regulation</keyword>
<name>A0ABP6NYN9_9ACTN</name>
<dbReference type="CDD" id="cd17535">
    <property type="entry name" value="REC_NarL-like"/>
    <property type="match status" value="1"/>
</dbReference>
<dbReference type="PROSITE" id="PS50043">
    <property type="entry name" value="HTH_LUXR_2"/>
    <property type="match status" value="1"/>
</dbReference>
<dbReference type="EMBL" id="BAAAVV010000002">
    <property type="protein sequence ID" value="GAA3160255.1"/>
    <property type="molecule type" value="Genomic_DNA"/>
</dbReference>
<dbReference type="SMART" id="SM00448">
    <property type="entry name" value="REC"/>
    <property type="match status" value="1"/>
</dbReference>
<dbReference type="Gene3D" id="3.40.50.2300">
    <property type="match status" value="1"/>
</dbReference>
<sequence>MSPLRILVVDDHPLFRGGVTALLSSVPDTEVVGAAGDGDAAVREAVLTRPDVILMDLDLPGTSGLEATRRIAKASPESAVLVLSMLDDDESVLAAMRAGARGYVLKGAGQEELLAAIRAVATGGAVFGAAVAGRMLAALDRPGPAAPQFPELTDREAQVLSLMAEGRDNRAIATELGVSAKTVANHVSHVLTKLQARDRVEAVLRVRDAQRP</sequence>
<dbReference type="PANTHER" id="PTHR43214">
    <property type="entry name" value="TWO-COMPONENT RESPONSE REGULATOR"/>
    <property type="match status" value="1"/>
</dbReference>
<feature type="domain" description="HTH luxR-type" evidence="6">
    <location>
        <begin position="145"/>
        <end position="210"/>
    </location>
</feature>
<evidence type="ECO:0000313" key="8">
    <source>
        <dbReference type="EMBL" id="GAA3160255.1"/>
    </source>
</evidence>
<dbReference type="PRINTS" id="PR00038">
    <property type="entry name" value="HTHLUXR"/>
</dbReference>
<evidence type="ECO:0000259" key="7">
    <source>
        <dbReference type="PROSITE" id="PS50110"/>
    </source>
</evidence>
<protein>
    <submittedName>
        <fullName evidence="8">Response regulator transcription factor</fullName>
    </submittedName>
</protein>
<gene>
    <name evidence="8" type="ORF">GCM10010531_09670</name>
</gene>
<feature type="modified residue" description="4-aspartylphosphate" evidence="5">
    <location>
        <position position="56"/>
    </location>
</feature>
<reference evidence="9" key="1">
    <citation type="journal article" date="2019" name="Int. J. Syst. Evol. Microbiol.">
        <title>The Global Catalogue of Microorganisms (GCM) 10K type strain sequencing project: providing services to taxonomists for standard genome sequencing and annotation.</title>
        <authorList>
            <consortium name="The Broad Institute Genomics Platform"/>
            <consortium name="The Broad Institute Genome Sequencing Center for Infectious Disease"/>
            <person name="Wu L."/>
            <person name="Ma J."/>
        </authorList>
    </citation>
    <scope>NUCLEOTIDE SEQUENCE [LARGE SCALE GENOMIC DNA]</scope>
    <source>
        <strain evidence="9">JCM 15614</strain>
    </source>
</reference>
<comment type="caution">
    <text evidence="8">The sequence shown here is derived from an EMBL/GenBank/DDBJ whole genome shotgun (WGS) entry which is preliminary data.</text>
</comment>
<dbReference type="InterPro" id="IPR039420">
    <property type="entry name" value="WalR-like"/>
</dbReference>
<evidence type="ECO:0000256" key="5">
    <source>
        <dbReference type="PROSITE-ProRule" id="PRU00169"/>
    </source>
</evidence>
<keyword evidence="9" id="KW-1185">Reference proteome</keyword>
<dbReference type="InterPro" id="IPR000792">
    <property type="entry name" value="Tscrpt_reg_LuxR_C"/>
</dbReference>
<keyword evidence="1 5" id="KW-0597">Phosphoprotein</keyword>
<dbReference type="InterPro" id="IPR001789">
    <property type="entry name" value="Sig_transdc_resp-reg_receiver"/>
</dbReference>
<dbReference type="RefSeq" id="WP_344687468.1">
    <property type="nucleotide sequence ID" value="NZ_BAAAVV010000002.1"/>
</dbReference>
<organism evidence="8 9">
    <name type="scientific">Blastococcus jejuensis</name>
    <dbReference type="NCBI Taxonomy" id="351224"/>
    <lineage>
        <taxon>Bacteria</taxon>
        <taxon>Bacillati</taxon>
        <taxon>Actinomycetota</taxon>
        <taxon>Actinomycetes</taxon>
        <taxon>Geodermatophilales</taxon>
        <taxon>Geodermatophilaceae</taxon>
        <taxon>Blastococcus</taxon>
    </lineage>
</organism>
<evidence type="ECO:0000313" key="9">
    <source>
        <dbReference type="Proteomes" id="UP001499924"/>
    </source>
</evidence>
<dbReference type="SUPFAM" id="SSF52172">
    <property type="entry name" value="CheY-like"/>
    <property type="match status" value="1"/>
</dbReference>
<proteinExistence type="predicted"/>
<dbReference type="CDD" id="cd06170">
    <property type="entry name" value="LuxR_C_like"/>
    <property type="match status" value="1"/>
</dbReference>
<keyword evidence="4" id="KW-0804">Transcription</keyword>